<dbReference type="Pfam" id="PF18289">
    <property type="entry name" value="HU-CCDC81_euk_2"/>
    <property type="match status" value="1"/>
</dbReference>
<protein>
    <submittedName>
        <fullName evidence="2">CCD81 protein</fullName>
    </submittedName>
</protein>
<dbReference type="OrthoDB" id="125906at2759"/>
<keyword evidence="3" id="KW-1185">Reference proteome</keyword>
<reference evidence="2 3" key="1">
    <citation type="submission" date="2019-09" db="EMBL/GenBank/DDBJ databases">
        <title>Bird 10,000 Genomes (B10K) Project - Family phase.</title>
        <authorList>
            <person name="Zhang G."/>
        </authorList>
    </citation>
    <scope>NUCLEOTIDE SEQUENCE [LARGE SCALE GENOMIC DNA]</scope>
    <source>
        <strain evidence="2">B10K-DU-002-71</strain>
        <tissue evidence="2">Muscle</tissue>
    </source>
</reference>
<dbReference type="Proteomes" id="UP000583496">
    <property type="component" value="Unassembled WGS sequence"/>
</dbReference>
<proteinExistence type="predicted"/>
<dbReference type="AlphaFoldDB" id="A0A7L2TDL0"/>
<dbReference type="EMBL" id="VYZT01029206">
    <property type="protein sequence ID" value="NXS31506.1"/>
    <property type="molecule type" value="Genomic_DNA"/>
</dbReference>
<feature type="non-terminal residue" evidence="2">
    <location>
        <position position="1"/>
    </location>
</feature>
<evidence type="ECO:0000259" key="1">
    <source>
        <dbReference type="Pfam" id="PF18289"/>
    </source>
</evidence>
<comment type="caution">
    <text evidence="2">The sequence shown here is derived from an EMBL/GenBank/DDBJ whole genome shotgun (WGS) entry which is preliminary data.</text>
</comment>
<organism evidence="2 3">
    <name type="scientific">Pomatostomus ruficeps</name>
    <name type="common">Chestnut-crowned babbler</name>
    <dbReference type="NCBI Taxonomy" id="9176"/>
    <lineage>
        <taxon>Eukaryota</taxon>
        <taxon>Metazoa</taxon>
        <taxon>Chordata</taxon>
        <taxon>Craniata</taxon>
        <taxon>Vertebrata</taxon>
        <taxon>Euteleostomi</taxon>
        <taxon>Archelosauria</taxon>
        <taxon>Archosauria</taxon>
        <taxon>Dinosauria</taxon>
        <taxon>Saurischia</taxon>
        <taxon>Theropoda</taxon>
        <taxon>Coelurosauria</taxon>
        <taxon>Aves</taxon>
        <taxon>Neognathae</taxon>
        <taxon>Neoaves</taxon>
        <taxon>Telluraves</taxon>
        <taxon>Australaves</taxon>
        <taxon>Passeriformes</taxon>
        <taxon>Sylvioidea</taxon>
        <taxon>Timaliidae</taxon>
        <taxon>Pomatostomus</taxon>
    </lineage>
</organism>
<accession>A0A7L2TDL0</accession>
<gene>
    <name evidence="2" type="primary">Ccdc81_1</name>
    <name evidence="2" type="ORF">POSRUF_R00765</name>
</gene>
<evidence type="ECO:0000313" key="2">
    <source>
        <dbReference type="EMBL" id="NXS31506.1"/>
    </source>
</evidence>
<sequence length="93" mass="10331">LGGFSAGLSKADELVCAEVALRLHKPKATIVMCIEATIKICEWALSSRQNFDFVFKDIGILVCRGNNVTMRFFEDLVREVAQSERLAEGLLQV</sequence>
<feature type="non-terminal residue" evidence="2">
    <location>
        <position position="93"/>
    </location>
</feature>
<evidence type="ECO:0000313" key="3">
    <source>
        <dbReference type="Proteomes" id="UP000583496"/>
    </source>
</evidence>
<feature type="domain" description="CCDC81 HU" evidence="1">
    <location>
        <begin position="12"/>
        <end position="83"/>
    </location>
</feature>
<name>A0A7L2TDL0_POMRU</name>
<dbReference type="InterPro" id="IPR040673">
    <property type="entry name" value="CCDC81_HU_dom_2"/>
</dbReference>